<evidence type="ECO:0000256" key="6">
    <source>
        <dbReference type="ARBA" id="ARBA00022741"/>
    </source>
</evidence>
<evidence type="ECO:0000256" key="9">
    <source>
        <dbReference type="ARBA" id="ARBA00023000"/>
    </source>
</evidence>
<dbReference type="InterPro" id="IPR013757">
    <property type="entry name" value="Topo_IIA_A_a_sf"/>
</dbReference>
<feature type="domain" description="DOD-type homing endonuclease" evidence="14">
    <location>
        <begin position="763"/>
        <end position="932"/>
    </location>
</feature>
<evidence type="ECO:0000256" key="1">
    <source>
        <dbReference type="ARBA" id="ARBA00000185"/>
    </source>
</evidence>
<dbReference type="NCBIfam" id="TIGR01443">
    <property type="entry name" value="intein_Cterm"/>
    <property type="match status" value="1"/>
</dbReference>
<name>A0A6C0HVS5_9ZZZZ</name>
<dbReference type="InterPro" id="IPR050634">
    <property type="entry name" value="DNA_Topoisomerase_II"/>
</dbReference>
<feature type="region of interest" description="Disordered" evidence="13">
    <location>
        <begin position="1611"/>
        <end position="1633"/>
    </location>
</feature>
<dbReference type="InterPro" id="IPR030934">
    <property type="entry name" value="Intein_C"/>
</dbReference>
<feature type="domain" description="Topo IIA-type catalytic" evidence="15">
    <location>
        <begin position="1157"/>
        <end position="1594"/>
    </location>
</feature>
<feature type="compositionally biased region" description="Polar residues" evidence="13">
    <location>
        <begin position="292"/>
        <end position="303"/>
    </location>
</feature>
<proteinExistence type="inferred from homology"/>
<dbReference type="InterPro" id="IPR013758">
    <property type="entry name" value="Topo_IIA_A/C_ab"/>
</dbReference>
<dbReference type="GO" id="GO:0005634">
    <property type="term" value="C:nucleus"/>
    <property type="evidence" value="ECO:0007669"/>
    <property type="project" value="TreeGrafter"/>
</dbReference>
<dbReference type="Gene3D" id="3.40.50.670">
    <property type="match status" value="2"/>
</dbReference>
<evidence type="ECO:0000256" key="2">
    <source>
        <dbReference type="ARBA" id="ARBA00001946"/>
    </source>
</evidence>
<dbReference type="InterPro" id="IPR036844">
    <property type="entry name" value="Hint_dom_sf"/>
</dbReference>
<evidence type="ECO:0000256" key="4">
    <source>
        <dbReference type="ARBA" id="ARBA00012895"/>
    </source>
</evidence>
<dbReference type="SUPFAM" id="SSF54211">
    <property type="entry name" value="Ribosomal protein S5 domain 2-like"/>
    <property type="match status" value="1"/>
</dbReference>
<dbReference type="Gene3D" id="3.30.565.10">
    <property type="entry name" value="Histidine kinase-like ATPase, C-terminal domain"/>
    <property type="match status" value="1"/>
</dbReference>
<dbReference type="SUPFAM" id="SSF56719">
    <property type="entry name" value="Type II DNA topoisomerase"/>
    <property type="match status" value="2"/>
</dbReference>
<dbReference type="GO" id="GO:0003918">
    <property type="term" value="F:DNA topoisomerase type II (double strand cut, ATP-hydrolyzing) activity"/>
    <property type="evidence" value="ECO:0007669"/>
    <property type="project" value="UniProtKB-EC"/>
</dbReference>
<keyword evidence="6" id="KW-0547">Nucleotide-binding</keyword>
<reference evidence="16" key="1">
    <citation type="journal article" date="2020" name="Nature">
        <title>Giant virus diversity and host interactions through global metagenomics.</title>
        <authorList>
            <person name="Schulz F."/>
            <person name="Roux S."/>
            <person name="Paez-Espino D."/>
            <person name="Jungbluth S."/>
            <person name="Walsh D.A."/>
            <person name="Denef V.J."/>
            <person name="McMahon K.D."/>
            <person name="Konstantinidis K.T."/>
            <person name="Eloe-Fadrosh E.A."/>
            <person name="Kyrpides N.C."/>
            <person name="Woyke T."/>
        </authorList>
    </citation>
    <scope>NUCLEOTIDE SEQUENCE</scope>
    <source>
        <strain evidence="16">GVMAG-M-3300023184-16</strain>
    </source>
</reference>
<dbReference type="Gene3D" id="3.90.199.10">
    <property type="entry name" value="Topoisomerase II, domain 5"/>
    <property type="match status" value="1"/>
</dbReference>
<evidence type="ECO:0000256" key="10">
    <source>
        <dbReference type="ARBA" id="ARBA00023029"/>
    </source>
</evidence>
<comment type="catalytic activity">
    <reaction evidence="1">
        <text>ATP-dependent breakage, passage and rejoining of double-stranded DNA.</text>
        <dbReference type="EC" id="5.6.2.2"/>
    </reaction>
</comment>
<protein>
    <recommendedName>
        <fullName evidence="4">DNA topoisomerase (ATP-hydrolyzing)</fullName>
        <ecNumber evidence="4">5.6.2.2</ecNumber>
    </recommendedName>
</protein>
<dbReference type="Pfam" id="PF00521">
    <property type="entry name" value="DNA_topoisoIV"/>
    <property type="match status" value="1"/>
</dbReference>
<dbReference type="InterPro" id="IPR014721">
    <property type="entry name" value="Ribsml_uS5_D2-typ_fold_subgr"/>
</dbReference>
<organism evidence="16">
    <name type="scientific">viral metagenome</name>
    <dbReference type="NCBI Taxonomy" id="1070528"/>
    <lineage>
        <taxon>unclassified sequences</taxon>
        <taxon>metagenomes</taxon>
        <taxon>organismal metagenomes</taxon>
    </lineage>
</organism>
<dbReference type="CDD" id="cd03481">
    <property type="entry name" value="TopoIIA_Trans_ScTopoIIA"/>
    <property type="match status" value="1"/>
</dbReference>
<dbReference type="PROSITE" id="PS52040">
    <property type="entry name" value="TOPO_IIA"/>
    <property type="match status" value="1"/>
</dbReference>
<dbReference type="Gene3D" id="3.30.230.10">
    <property type="match status" value="1"/>
</dbReference>
<keyword evidence="10" id="KW-0799">Topoisomerase</keyword>
<keyword evidence="7" id="KW-0068">Autocatalytic cleavage</keyword>
<dbReference type="GO" id="GO:0005524">
    <property type="term" value="F:ATP binding"/>
    <property type="evidence" value="ECO:0007669"/>
    <property type="project" value="UniProtKB-KW"/>
</dbReference>
<dbReference type="InterPro" id="IPR013759">
    <property type="entry name" value="Topo_IIA_B_C"/>
</dbReference>
<dbReference type="PROSITE" id="PS50818">
    <property type="entry name" value="INTEIN_C_TER"/>
    <property type="match status" value="1"/>
</dbReference>
<dbReference type="InterPro" id="IPR036890">
    <property type="entry name" value="HATPase_C_sf"/>
</dbReference>
<dbReference type="InterPro" id="IPR031660">
    <property type="entry name" value="TOPRIM_C"/>
</dbReference>
<keyword evidence="9" id="KW-0651">Protein splicing</keyword>
<dbReference type="GO" id="GO:0000819">
    <property type="term" value="P:sister chromatid segregation"/>
    <property type="evidence" value="ECO:0007669"/>
    <property type="project" value="TreeGrafter"/>
</dbReference>
<dbReference type="PANTHER" id="PTHR10169:SF38">
    <property type="entry name" value="DNA TOPOISOMERASE 2"/>
    <property type="match status" value="1"/>
</dbReference>
<keyword evidence="11" id="KW-0238">DNA-binding</keyword>
<keyword evidence="12" id="KW-0413">Isomerase</keyword>
<accession>A0A6C0HVS5</accession>
<dbReference type="PRINTS" id="PR00418">
    <property type="entry name" value="TPI2FAMILY"/>
</dbReference>
<dbReference type="GO" id="GO:0000712">
    <property type="term" value="P:resolution of meiotic recombination intermediates"/>
    <property type="evidence" value="ECO:0007669"/>
    <property type="project" value="TreeGrafter"/>
</dbReference>
<dbReference type="EMBL" id="MN740016">
    <property type="protein sequence ID" value="QHT84246.1"/>
    <property type="molecule type" value="Genomic_DNA"/>
</dbReference>
<sequence length="1633" mass="185704">MSSVKSTTKTAAASSALAQQYQQKTDKQHILENPDTYIGSVELVDANLWTSNDDADSPKKIGLKQLEYIPGLYKLFDEGIVNCRDHAIRMIQKSISNTVPDHRCVSYIDISITDDGTIVMENDGDGIDVAKHPEYQIWIPEMIFGHLRTSTNYNQEEKRIVGGKNGFGFKLVLIWSTYGKVETVDHIRGLKYTQEFHNNLEQMSEPVIKSVKSAKPYTRVSFKPDYARLGLTNGLTPDMIALFRKRVCDIAGVTDHSHKKIKVSFNGEVIPVRNFQQYVDLYLGPRVSTPSCPRTVSRTTNEGGSDDGVSATSSVKRVYEADSDRWEYAVALSPTHQFEQISFVNGICTHKGGKHVDYVLGQITRKLSAYIEKKKKITVNPNTIKEQLILFLRCDIENPAFDSQTKDYMNTPSNRFGSSCTVSDSFIEKIAKMGVMDAACSLTEIKERSIAAKKTDGSKTRTIRGIANFIDANQAGTAQSKDCVLILCEGLSAMSGVVSGLSSTDRNHYGIYPLKGKLLNVRGENIKKISENKEITDLKKILGLETGREYTNYDDVHRNLRYGKVMLLCDQDSVVGDTPLLVKNKEGFIESKTIDEIHQKDWIVQPNGKELSDTNYQVWTERGWTNIQHVIRHKVNKKIYRVLTHTGCVDVTEDHSLVRTNLEEIAPKDLEIGEELLHSFPNFISDFSTSTASAPTPTSSSIQTSELHVMDIEQLRDIAKKIYVYNFSTMKRAELMEAIRTKMSIEYISCDHNFGISDEEAFVMGLFWADGTCGIYQWQTVKKHADRPKAYMFTRTSYSWCIVNTNKAYLEKAKEYIERIYDNHEFKILECDMSKCKFAKSQICYKLILNGGIKTAPIINKYRTMFYDKNKNKRIPLEILNSTVSVRQQFFDGYYDGDGCKTRLISNNSRTFDINGQIGSHGMYMLSKSLGYEVSINVNPKKLKIYTFTLTKQYQQRNPNKIKKIIDLGTTEQYVYDLETENHHFQAGVGQMIVHNTDGSHIKGLCVNLFHSEWASLFRLNGFISFMNTPILRAKKGSQSHIFYHEGEYETWKQGFPEGQPQGWTIKYFKGLGTSTAVEFKEYFANKRIVDFTYHSTTSDDVIDKIFNKKRADERKTWLEQFDKNIHLNTNETNISYDHFVDKELIHFSVYDCERSIPNLVDGLKTSLRKILYCAFKRKLTTEVKVAQFSGYVSEHSEYHHGEASLNGAIIGLAQNFVGSNNINLLMPNGQFGTRLNSDDSASERYIFTQLNPLTRCLFPELDDPILHYLNEDGTSIEPEYYVPILPMVLVNGISGIGTGFSSSIPPFHPMKLVEYLRNRLNTHISSDPDDFVPYYENFRGTVNRVEGETQKFLIKGVYECTSVADQIRITELPVGTWTMPYITVLENLADGGVDKQGKRVAPSIKDFVSNSTEKIVDIVVTFTKGRLAELESMSGGQSGVNGLEKLLKLTTTVSTTNMHLFDDQCKLKKYNHVHEIIDAFSLVRLATYTKRKIHQMNVLEKILVKLSNKVRYIEYVLKGTVDLRRKTATEIETMLNQVGLNHVEDSYDYLIKMPMISVSVEQVEKLQKEHANTLAELTELRNTREEQMWLRELSTFETQYQLYVSKRSQEYVSVSNTSTGTSSTKKKSAGKK</sequence>
<dbReference type="InterPro" id="IPR020568">
    <property type="entry name" value="Ribosomal_Su5_D2-typ_SF"/>
</dbReference>
<evidence type="ECO:0000256" key="11">
    <source>
        <dbReference type="ARBA" id="ARBA00023125"/>
    </source>
</evidence>
<evidence type="ECO:0000256" key="3">
    <source>
        <dbReference type="ARBA" id="ARBA00011080"/>
    </source>
</evidence>
<evidence type="ECO:0000259" key="14">
    <source>
        <dbReference type="PROSITE" id="PS50819"/>
    </source>
</evidence>
<dbReference type="SMART" id="SM00434">
    <property type="entry name" value="TOP4c"/>
    <property type="match status" value="1"/>
</dbReference>
<dbReference type="Gene3D" id="2.170.16.10">
    <property type="entry name" value="Hedgehog/Intein (Hint) domain"/>
    <property type="match status" value="1"/>
</dbReference>
<comment type="similarity">
    <text evidence="3">Belongs to the type II topoisomerase family.</text>
</comment>
<dbReference type="Pfam" id="PF00204">
    <property type="entry name" value="DNA_gyraseB"/>
    <property type="match status" value="1"/>
</dbReference>
<dbReference type="GO" id="GO:0004519">
    <property type="term" value="F:endonuclease activity"/>
    <property type="evidence" value="ECO:0007669"/>
    <property type="project" value="InterPro"/>
</dbReference>
<evidence type="ECO:0000256" key="8">
    <source>
        <dbReference type="ARBA" id="ARBA00022840"/>
    </source>
</evidence>
<dbReference type="InterPro" id="IPR002205">
    <property type="entry name" value="Topo_IIA_dom_A"/>
</dbReference>
<evidence type="ECO:0000259" key="15">
    <source>
        <dbReference type="PROSITE" id="PS52040"/>
    </source>
</evidence>
<dbReference type="InterPro" id="IPR001241">
    <property type="entry name" value="Topo_IIA"/>
</dbReference>
<dbReference type="Gene3D" id="3.30.1490.30">
    <property type="match status" value="1"/>
</dbReference>
<dbReference type="SMART" id="SM00433">
    <property type="entry name" value="TOP2c"/>
    <property type="match status" value="1"/>
</dbReference>
<dbReference type="PANTHER" id="PTHR10169">
    <property type="entry name" value="DNA TOPOISOMERASE/GYRASE"/>
    <property type="match status" value="1"/>
</dbReference>
<dbReference type="FunFam" id="3.40.50.670:FF:000001">
    <property type="entry name" value="DNA topoisomerase 2"/>
    <property type="match status" value="1"/>
</dbReference>
<dbReference type="SUPFAM" id="SSF55608">
    <property type="entry name" value="Homing endonucleases"/>
    <property type="match status" value="1"/>
</dbReference>
<dbReference type="SUPFAM" id="SSF55874">
    <property type="entry name" value="ATPase domain of HSP90 chaperone/DNA topoisomerase II/histidine kinase"/>
    <property type="match status" value="1"/>
</dbReference>
<keyword evidence="5" id="KW-0479">Metal-binding</keyword>
<dbReference type="Pfam" id="PF16898">
    <property type="entry name" value="TOPRIM_C"/>
    <property type="match status" value="1"/>
</dbReference>
<dbReference type="PROSITE" id="PS50819">
    <property type="entry name" value="INTEIN_ENDONUCLEASE"/>
    <property type="match status" value="1"/>
</dbReference>
<dbReference type="InterPro" id="IPR013760">
    <property type="entry name" value="Topo_IIA-like_dom_sf"/>
</dbReference>
<dbReference type="GO" id="GO:0003677">
    <property type="term" value="F:DNA binding"/>
    <property type="evidence" value="ECO:0007669"/>
    <property type="project" value="UniProtKB-KW"/>
</dbReference>
<evidence type="ECO:0000313" key="16">
    <source>
        <dbReference type="EMBL" id="QHT84246.1"/>
    </source>
</evidence>
<dbReference type="GO" id="GO:0046872">
    <property type="term" value="F:metal ion binding"/>
    <property type="evidence" value="ECO:0007669"/>
    <property type="project" value="UniProtKB-KW"/>
</dbReference>
<evidence type="ECO:0000256" key="12">
    <source>
        <dbReference type="ARBA" id="ARBA00023235"/>
    </source>
</evidence>
<comment type="cofactor">
    <cofactor evidence="2">
        <name>Mg(2+)</name>
        <dbReference type="ChEBI" id="CHEBI:18420"/>
    </cofactor>
</comment>
<dbReference type="InterPro" id="IPR013506">
    <property type="entry name" value="Topo_IIA_bsu_dom2"/>
</dbReference>
<dbReference type="Gene3D" id="1.10.268.10">
    <property type="entry name" value="Topoisomerase, domain 3"/>
    <property type="match status" value="1"/>
</dbReference>
<dbReference type="EC" id="5.6.2.2" evidence="4"/>
<dbReference type="GO" id="GO:0006265">
    <property type="term" value="P:DNA topological change"/>
    <property type="evidence" value="ECO:0007669"/>
    <property type="project" value="InterPro"/>
</dbReference>
<dbReference type="Gene3D" id="3.30.1360.40">
    <property type="match status" value="1"/>
</dbReference>
<feature type="region of interest" description="Disordered" evidence="13">
    <location>
        <begin position="292"/>
        <end position="311"/>
    </location>
</feature>
<dbReference type="FunFam" id="3.90.199.10:FF:000002">
    <property type="entry name" value="DNA topoisomerase 2"/>
    <property type="match status" value="1"/>
</dbReference>
<evidence type="ECO:0000256" key="13">
    <source>
        <dbReference type="SAM" id="MobiDB-lite"/>
    </source>
</evidence>
<evidence type="ECO:0000256" key="7">
    <source>
        <dbReference type="ARBA" id="ARBA00022813"/>
    </source>
</evidence>
<evidence type="ECO:0000256" key="5">
    <source>
        <dbReference type="ARBA" id="ARBA00022723"/>
    </source>
</evidence>
<dbReference type="SUPFAM" id="SSF51294">
    <property type="entry name" value="Hedgehog/intein (Hint) domain"/>
    <property type="match status" value="1"/>
</dbReference>
<dbReference type="InterPro" id="IPR027434">
    <property type="entry name" value="Homing_endonucl"/>
</dbReference>
<keyword evidence="8" id="KW-0067">ATP-binding</keyword>
<dbReference type="InterPro" id="IPR004042">
    <property type="entry name" value="Intein_endonuc_central"/>
</dbReference>